<keyword evidence="4 6" id="KW-1133">Transmembrane helix</keyword>
<gene>
    <name evidence="7" type="ORF">GA0061081_101191</name>
</gene>
<dbReference type="PANTHER" id="PTHR30086">
    <property type="entry name" value="ARGININE EXPORTER PROTEIN ARGO"/>
    <property type="match status" value="1"/>
</dbReference>
<dbReference type="PIRSF" id="PIRSF006324">
    <property type="entry name" value="LeuE"/>
    <property type="match status" value="1"/>
</dbReference>
<feature type="transmembrane region" description="Helical" evidence="6">
    <location>
        <begin position="38"/>
        <end position="65"/>
    </location>
</feature>
<evidence type="ECO:0000256" key="3">
    <source>
        <dbReference type="ARBA" id="ARBA00022692"/>
    </source>
</evidence>
<dbReference type="AlphaFoldDB" id="A0A1C3Z013"/>
<proteinExistence type="predicted"/>
<feature type="transmembrane region" description="Helical" evidence="6">
    <location>
        <begin position="184"/>
        <end position="205"/>
    </location>
</feature>
<dbReference type="EMBL" id="FMAQ01000001">
    <property type="protein sequence ID" value="SCB75659.1"/>
    <property type="molecule type" value="Genomic_DNA"/>
</dbReference>
<evidence type="ECO:0000256" key="6">
    <source>
        <dbReference type="SAM" id="Phobius"/>
    </source>
</evidence>
<dbReference type="PANTHER" id="PTHR30086:SF20">
    <property type="entry name" value="ARGININE EXPORTER PROTEIN ARGO-RELATED"/>
    <property type="match status" value="1"/>
</dbReference>
<evidence type="ECO:0000256" key="2">
    <source>
        <dbReference type="ARBA" id="ARBA00022475"/>
    </source>
</evidence>
<comment type="subcellular location">
    <subcellularLocation>
        <location evidence="1">Cell membrane</location>
        <topology evidence="1">Multi-pass membrane protein</topology>
    </subcellularLocation>
</comment>
<dbReference type="GO" id="GO:0015171">
    <property type="term" value="F:amino acid transmembrane transporter activity"/>
    <property type="evidence" value="ECO:0007669"/>
    <property type="project" value="TreeGrafter"/>
</dbReference>
<dbReference type="Proteomes" id="UP000199670">
    <property type="component" value="Unassembled WGS sequence"/>
</dbReference>
<accession>A0A1C3Z013</accession>
<keyword evidence="8" id="KW-1185">Reference proteome</keyword>
<evidence type="ECO:0000313" key="7">
    <source>
        <dbReference type="EMBL" id="SCB75659.1"/>
    </source>
</evidence>
<sequence>MAFDTLILVSTISFLGMISPGPDFFLVLKNSLSYNRKIALLTCLGVITAILVHMSYCVAGIAVLITTTPLLYNALRYAGAAYLIWLGIKALIASKPNTTYIGKQQTKQSISEKSAFMQGFLCNLLNPKATLFFLATFTQVLNAESSTFDKLIVALIIWIEAIFWWPFVVLIFQTQSVQRRYFKIQFIIDKLLGIILITLGIKVALGF</sequence>
<dbReference type="Pfam" id="PF01810">
    <property type="entry name" value="LysE"/>
    <property type="match status" value="1"/>
</dbReference>
<feature type="transmembrane region" description="Helical" evidence="6">
    <location>
        <begin position="77"/>
        <end position="94"/>
    </location>
</feature>
<evidence type="ECO:0000313" key="8">
    <source>
        <dbReference type="Proteomes" id="UP000199670"/>
    </source>
</evidence>
<evidence type="ECO:0000256" key="1">
    <source>
        <dbReference type="ARBA" id="ARBA00004651"/>
    </source>
</evidence>
<protein>
    <submittedName>
        <fullName evidence="7">Resistance to homoserine/threonine (RhtB) family protein</fullName>
    </submittedName>
</protein>
<feature type="transmembrane region" description="Helical" evidence="6">
    <location>
        <begin position="115"/>
        <end position="139"/>
    </location>
</feature>
<dbReference type="STRING" id="1798182.GA0061081_101191"/>
<organism evidence="7 8">
    <name type="scientific">Gilliamella bombicola</name>
    <dbReference type="NCBI Taxonomy" id="1798182"/>
    <lineage>
        <taxon>Bacteria</taxon>
        <taxon>Pseudomonadati</taxon>
        <taxon>Pseudomonadota</taxon>
        <taxon>Gammaproteobacteria</taxon>
        <taxon>Orbales</taxon>
        <taxon>Orbaceae</taxon>
        <taxon>Gilliamella</taxon>
    </lineage>
</organism>
<dbReference type="RefSeq" id="WP_091346221.1">
    <property type="nucleotide sequence ID" value="NZ_FMAQ01000001.1"/>
</dbReference>
<dbReference type="GO" id="GO:0005886">
    <property type="term" value="C:plasma membrane"/>
    <property type="evidence" value="ECO:0007669"/>
    <property type="project" value="UniProtKB-SubCell"/>
</dbReference>
<feature type="transmembrane region" description="Helical" evidence="6">
    <location>
        <begin position="151"/>
        <end position="172"/>
    </location>
</feature>
<keyword evidence="2" id="KW-1003">Cell membrane</keyword>
<name>A0A1C3Z013_9GAMM</name>
<dbReference type="OrthoDB" id="9804822at2"/>
<evidence type="ECO:0000256" key="4">
    <source>
        <dbReference type="ARBA" id="ARBA00022989"/>
    </source>
</evidence>
<reference evidence="8" key="1">
    <citation type="submission" date="2016-08" db="EMBL/GenBank/DDBJ databases">
        <authorList>
            <person name="Varghese N."/>
            <person name="Submissions Spin"/>
        </authorList>
    </citation>
    <scope>NUCLEOTIDE SEQUENCE [LARGE SCALE GENOMIC DNA]</scope>
    <source>
        <strain evidence="8">R-53248</strain>
    </source>
</reference>
<keyword evidence="3 6" id="KW-0812">Transmembrane</keyword>
<dbReference type="InterPro" id="IPR001123">
    <property type="entry name" value="LeuE-type"/>
</dbReference>
<keyword evidence="5 6" id="KW-0472">Membrane</keyword>
<feature type="transmembrane region" description="Helical" evidence="6">
    <location>
        <begin position="6"/>
        <end position="26"/>
    </location>
</feature>
<evidence type="ECO:0000256" key="5">
    <source>
        <dbReference type="ARBA" id="ARBA00023136"/>
    </source>
</evidence>